<keyword evidence="1" id="KW-0472">Membrane</keyword>
<accession>A0A919EGU1</accession>
<gene>
    <name evidence="2" type="ORF">GCM10017161_01420</name>
</gene>
<dbReference type="EMBL" id="BNCK01000001">
    <property type="protein sequence ID" value="GHF78096.1"/>
    <property type="molecule type" value="Genomic_DNA"/>
</dbReference>
<reference evidence="2" key="2">
    <citation type="submission" date="2020-09" db="EMBL/GenBank/DDBJ databases">
        <authorList>
            <person name="Sun Q."/>
            <person name="Kim S."/>
        </authorList>
    </citation>
    <scope>NUCLEOTIDE SEQUENCE</scope>
    <source>
        <strain evidence="2">KCTC 42731</strain>
    </source>
</reference>
<dbReference type="Proteomes" id="UP000623842">
    <property type="component" value="Unassembled WGS sequence"/>
</dbReference>
<dbReference type="RefSeq" id="WP_189766802.1">
    <property type="nucleotide sequence ID" value="NZ_BNCK01000001.1"/>
</dbReference>
<dbReference type="AlphaFoldDB" id="A0A919EGU1"/>
<feature type="transmembrane region" description="Helical" evidence="1">
    <location>
        <begin position="6"/>
        <end position="24"/>
    </location>
</feature>
<reference evidence="2" key="1">
    <citation type="journal article" date="2014" name="Int. J. Syst. Evol. Microbiol.">
        <title>Complete genome sequence of Corynebacterium casei LMG S-19264T (=DSM 44701T), isolated from a smear-ripened cheese.</title>
        <authorList>
            <consortium name="US DOE Joint Genome Institute (JGI-PGF)"/>
            <person name="Walter F."/>
            <person name="Albersmeier A."/>
            <person name="Kalinowski J."/>
            <person name="Ruckert C."/>
        </authorList>
    </citation>
    <scope>NUCLEOTIDE SEQUENCE</scope>
    <source>
        <strain evidence="2">KCTC 42731</strain>
    </source>
</reference>
<proteinExistence type="predicted"/>
<keyword evidence="1" id="KW-0812">Transmembrane</keyword>
<keyword evidence="3" id="KW-1185">Reference proteome</keyword>
<protein>
    <submittedName>
        <fullName evidence="2">Uncharacterized protein</fullName>
    </submittedName>
</protein>
<sequence length="130" mass="15055">MEELKVLQPYLWSFACLLFGYLLGNRFALNRDKRKEYNDAVIPLRERLITSAFVNKNIIDNLKIKLGDKANKIVGAYENEYLPAWKLRTDNGGYDDRGNVQPPIDENVINGNIEKQKQAKENLLNLCKLR</sequence>
<organism evidence="2 3">
    <name type="scientific">Thalassotalea marina</name>
    <dbReference type="NCBI Taxonomy" id="1673741"/>
    <lineage>
        <taxon>Bacteria</taxon>
        <taxon>Pseudomonadati</taxon>
        <taxon>Pseudomonadota</taxon>
        <taxon>Gammaproteobacteria</taxon>
        <taxon>Alteromonadales</taxon>
        <taxon>Colwelliaceae</taxon>
        <taxon>Thalassotalea</taxon>
    </lineage>
</organism>
<keyword evidence="1" id="KW-1133">Transmembrane helix</keyword>
<name>A0A919EGU1_9GAMM</name>
<comment type="caution">
    <text evidence="2">The sequence shown here is derived from an EMBL/GenBank/DDBJ whole genome shotgun (WGS) entry which is preliminary data.</text>
</comment>
<dbReference type="PROSITE" id="PS51257">
    <property type="entry name" value="PROKAR_LIPOPROTEIN"/>
    <property type="match status" value="1"/>
</dbReference>
<evidence type="ECO:0000313" key="2">
    <source>
        <dbReference type="EMBL" id="GHF78096.1"/>
    </source>
</evidence>
<evidence type="ECO:0000256" key="1">
    <source>
        <dbReference type="SAM" id="Phobius"/>
    </source>
</evidence>
<evidence type="ECO:0000313" key="3">
    <source>
        <dbReference type="Proteomes" id="UP000623842"/>
    </source>
</evidence>